<dbReference type="AlphaFoldDB" id="A0A5N8WY82"/>
<feature type="transmembrane region" description="Helical" evidence="1">
    <location>
        <begin position="110"/>
        <end position="130"/>
    </location>
</feature>
<reference evidence="2 3" key="1">
    <citation type="submission" date="2019-09" db="EMBL/GenBank/DDBJ databases">
        <authorList>
            <person name="Duangmal K."/>
            <person name="Teo W.F.A."/>
            <person name="Lipun K."/>
        </authorList>
    </citation>
    <scope>NUCLEOTIDE SEQUENCE [LARGE SCALE GENOMIC DNA]</scope>
    <source>
        <strain evidence="2 3">K1PN6</strain>
    </source>
</reference>
<feature type="transmembrane region" description="Helical" evidence="1">
    <location>
        <begin position="45"/>
        <end position="65"/>
    </location>
</feature>
<name>A0A5N8WY82_9ACTN</name>
<feature type="transmembrane region" description="Helical" evidence="1">
    <location>
        <begin position="77"/>
        <end position="98"/>
    </location>
</feature>
<evidence type="ECO:0000256" key="1">
    <source>
        <dbReference type="SAM" id="Phobius"/>
    </source>
</evidence>
<keyword evidence="2" id="KW-0808">Transferase</keyword>
<protein>
    <submittedName>
        <fullName evidence="2">Acetyltransferase</fullName>
    </submittedName>
</protein>
<keyword evidence="3" id="KW-1185">Reference proteome</keyword>
<evidence type="ECO:0000313" key="2">
    <source>
        <dbReference type="EMBL" id="MPY52297.1"/>
    </source>
</evidence>
<sequence length="147" mass="16222">MTRISPGKILLTLTSLVTAYGSYFFDWNETHIYNPDWPPHAKFHNAQTMSMGTAVGMAGLYVLWGRRGPWTRERLQVSTAAASVYWITQLSATLFPGTALFDRPGAASALGPQTVVASVSLALNVLAYGLESRRLARESDWLSYSYS</sequence>
<gene>
    <name evidence="2" type="ORF">FPZ41_28485</name>
</gene>
<comment type="caution">
    <text evidence="2">The sequence shown here is derived from an EMBL/GenBank/DDBJ whole genome shotgun (WGS) entry which is preliminary data.</text>
</comment>
<keyword evidence="1" id="KW-0812">Transmembrane</keyword>
<dbReference type="EMBL" id="VMNX01000130">
    <property type="protein sequence ID" value="MPY52297.1"/>
    <property type="molecule type" value="Genomic_DNA"/>
</dbReference>
<dbReference type="GO" id="GO:0016740">
    <property type="term" value="F:transferase activity"/>
    <property type="evidence" value="ECO:0007669"/>
    <property type="project" value="UniProtKB-KW"/>
</dbReference>
<dbReference type="InterPro" id="IPR046580">
    <property type="entry name" value="DUF6640"/>
</dbReference>
<accession>A0A5N8WY82</accession>
<dbReference type="Proteomes" id="UP000373149">
    <property type="component" value="Unassembled WGS sequence"/>
</dbReference>
<keyword evidence="1" id="KW-1133">Transmembrane helix</keyword>
<keyword evidence="1" id="KW-0472">Membrane</keyword>
<dbReference type="RefSeq" id="WP_152866529.1">
    <property type="nucleotide sequence ID" value="NZ_VMNX01000130.1"/>
</dbReference>
<proteinExistence type="predicted"/>
<organism evidence="2 3">
    <name type="scientific">Streptomyces acidicola</name>
    <dbReference type="NCBI Taxonomy" id="2596892"/>
    <lineage>
        <taxon>Bacteria</taxon>
        <taxon>Bacillati</taxon>
        <taxon>Actinomycetota</taxon>
        <taxon>Actinomycetes</taxon>
        <taxon>Kitasatosporales</taxon>
        <taxon>Streptomycetaceae</taxon>
        <taxon>Streptomyces</taxon>
    </lineage>
</organism>
<evidence type="ECO:0000313" key="3">
    <source>
        <dbReference type="Proteomes" id="UP000373149"/>
    </source>
</evidence>
<dbReference type="Pfam" id="PF20345">
    <property type="entry name" value="DUF6640"/>
    <property type="match status" value="1"/>
</dbReference>